<dbReference type="EMBL" id="UINC01072774">
    <property type="protein sequence ID" value="SVC08660.1"/>
    <property type="molecule type" value="Genomic_DNA"/>
</dbReference>
<dbReference type="PANTHER" id="PTHR30313:SF2">
    <property type="entry name" value="DNA PRIMASE"/>
    <property type="match status" value="1"/>
</dbReference>
<dbReference type="GO" id="GO:0005737">
    <property type="term" value="C:cytoplasm"/>
    <property type="evidence" value="ECO:0007669"/>
    <property type="project" value="TreeGrafter"/>
</dbReference>
<dbReference type="CDD" id="cd01029">
    <property type="entry name" value="TOPRIM_primases"/>
    <property type="match status" value="1"/>
</dbReference>
<accession>A0A382J995</accession>
<evidence type="ECO:0000313" key="1">
    <source>
        <dbReference type="EMBL" id="SVC08660.1"/>
    </source>
</evidence>
<dbReference type="SUPFAM" id="SSF56731">
    <property type="entry name" value="DNA primase core"/>
    <property type="match status" value="1"/>
</dbReference>
<evidence type="ECO:0008006" key="2">
    <source>
        <dbReference type="Google" id="ProtNLM"/>
    </source>
</evidence>
<gene>
    <name evidence="1" type="ORF">METZ01_LOCUS261514</name>
</gene>
<name>A0A382J995_9ZZZZ</name>
<protein>
    <recommendedName>
        <fullName evidence="2">Toprim domain-containing protein</fullName>
    </recommendedName>
</protein>
<dbReference type="Pfam" id="PF13155">
    <property type="entry name" value="Toprim_2"/>
    <property type="match status" value="1"/>
</dbReference>
<feature type="non-terminal residue" evidence="1">
    <location>
        <position position="274"/>
    </location>
</feature>
<reference evidence="1" key="1">
    <citation type="submission" date="2018-05" db="EMBL/GenBank/DDBJ databases">
        <authorList>
            <person name="Lanie J.A."/>
            <person name="Ng W.-L."/>
            <person name="Kazmierczak K.M."/>
            <person name="Andrzejewski T.M."/>
            <person name="Davidsen T.M."/>
            <person name="Wayne K.J."/>
            <person name="Tettelin H."/>
            <person name="Glass J.I."/>
            <person name="Rusch D."/>
            <person name="Podicherti R."/>
            <person name="Tsui H.-C.T."/>
            <person name="Winkler M.E."/>
        </authorList>
    </citation>
    <scope>NUCLEOTIDE SEQUENCE</scope>
</reference>
<dbReference type="InterPro" id="IPR034154">
    <property type="entry name" value="TOPRIM_DnaG/twinkle"/>
</dbReference>
<dbReference type="PANTHER" id="PTHR30313">
    <property type="entry name" value="DNA PRIMASE"/>
    <property type="match status" value="1"/>
</dbReference>
<dbReference type="InterPro" id="IPR050219">
    <property type="entry name" value="DnaG_primase"/>
</dbReference>
<dbReference type="GO" id="GO:0006269">
    <property type="term" value="P:DNA replication, synthesis of primer"/>
    <property type="evidence" value="ECO:0007669"/>
    <property type="project" value="TreeGrafter"/>
</dbReference>
<organism evidence="1">
    <name type="scientific">marine metagenome</name>
    <dbReference type="NCBI Taxonomy" id="408172"/>
    <lineage>
        <taxon>unclassified sequences</taxon>
        <taxon>metagenomes</taxon>
        <taxon>ecological metagenomes</taxon>
    </lineage>
</organism>
<dbReference type="AlphaFoldDB" id="A0A382J995"/>
<sequence length="274" mass="31128">MTVLPARKKMSPSGWVSFNAVCCTHNGETKDKRSRGGVKVDGHNWSYHCFNCGYKASFKLGRTLGLRARKLLDWLGVDSGTIGAINLESLKHKDIAQLLEDKNKFKQDKIKFNSKTLPDELELLKSTDNKFKDYLQSRSIDPDSYPFMISPNEKGRKNNRIVVPYTYDGLVVGWSARFLDNRTPKYINEQQPGYVFGVDLQQDHWTQCIVVEGLFDALSINALAVLHNTISEKQAKVIKRLQRDIVVVPDQDKSGLELINRAIKLGWSVSIPNW</sequence>
<proteinExistence type="predicted"/>
<dbReference type="Gene3D" id="3.40.1360.10">
    <property type="match status" value="1"/>
</dbReference>